<sequence>MATSSAAVAQFAYNAPARALAAVPELKPSRTRERAVHFIDIENLCSAPSLKIYQAKLAMRDYHAAVGIAAGDHVIIGTSHHNMIAAGNAWPGARLLAPRSGHDGADHALREAIHTENIAERFGLVYLGSGDGGFDTDLAYLAAAGATTHLVARNHSISSRLRMAAHHVTTLPSAAIA</sequence>
<proteinExistence type="predicted"/>
<dbReference type="Proteomes" id="UP001185927">
    <property type="component" value="Unassembled WGS sequence"/>
</dbReference>
<comment type="caution">
    <text evidence="1">The sequence shown here is derived from an EMBL/GenBank/DDBJ whole genome shotgun (WGS) entry which is preliminary data.</text>
</comment>
<evidence type="ECO:0000313" key="1">
    <source>
        <dbReference type="EMBL" id="MDV6267755.1"/>
    </source>
</evidence>
<reference evidence="1 2" key="1">
    <citation type="submission" date="2023-10" db="EMBL/GenBank/DDBJ databases">
        <title>Development of a sustainable strategy for remediation of hydrocarbon-contaminated territories based on the waste exchange concept.</title>
        <authorList>
            <person name="Krivoruchko A."/>
        </authorList>
    </citation>
    <scope>NUCLEOTIDE SEQUENCE [LARGE SCALE GENOMIC DNA]</scope>
    <source>
        <strain evidence="1 2">IEGM 1203</strain>
    </source>
</reference>
<dbReference type="EMBL" id="JAWLKB010000005">
    <property type="protein sequence ID" value="MDV6267755.1"/>
    <property type="molecule type" value="Genomic_DNA"/>
</dbReference>
<organism evidence="1 2">
    <name type="scientific">Rhodococcus globerulus</name>
    <dbReference type="NCBI Taxonomy" id="33008"/>
    <lineage>
        <taxon>Bacteria</taxon>
        <taxon>Bacillati</taxon>
        <taxon>Actinomycetota</taxon>
        <taxon>Actinomycetes</taxon>
        <taxon>Mycobacteriales</taxon>
        <taxon>Nocardiaceae</taxon>
        <taxon>Rhodococcus</taxon>
    </lineage>
</organism>
<gene>
    <name evidence="1" type="ORF">R3Q16_14165</name>
</gene>
<evidence type="ECO:0008006" key="3">
    <source>
        <dbReference type="Google" id="ProtNLM"/>
    </source>
</evidence>
<evidence type="ECO:0000313" key="2">
    <source>
        <dbReference type="Proteomes" id="UP001185927"/>
    </source>
</evidence>
<keyword evidence="2" id="KW-1185">Reference proteome</keyword>
<accession>A0ABU4BU66</accession>
<name>A0ABU4BU66_RHOGO</name>
<protein>
    <recommendedName>
        <fullName evidence="3">NYN domain-containing protein</fullName>
    </recommendedName>
</protein>
<dbReference type="RefSeq" id="WP_317542034.1">
    <property type="nucleotide sequence ID" value="NZ_JAWLKB010000005.1"/>
</dbReference>